<keyword evidence="2" id="KW-1185">Reference proteome</keyword>
<gene>
    <name evidence="1" type="ORF">HYC85_015564</name>
</gene>
<dbReference type="Proteomes" id="UP000593564">
    <property type="component" value="Unassembled WGS sequence"/>
</dbReference>
<comment type="caution">
    <text evidence="1">The sequence shown here is derived from an EMBL/GenBank/DDBJ whole genome shotgun (WGS) entry which is preliminary data.</text>
</comment>
<protein>
    <submittedName>
        <fullName evidence="1">Uncharacterized protein</fullName>
    </submittedName>
</protein>
<evidence type="ECO:0000313" key="2">
    <source>
        <dbReference type="Proteomes" id="UP000593564"/>
    </source>
</evidence>
<proteinExistence type="predicted"/>
<organism evidence="1 2">
    <name type="scientific">Camellia sinensis</name>
    <name type="common">Tea plant</name>
    <name type="synonym">Thea sinensis</name>
    <dbReference type="NCBI Taxonomy" id="4442"/>
    <lineage>
        <taxon>Eukaryota</taxon>
        <taxon>Viridiplantae</taxon>
        <taxon>Streptophyta</taxon>
        <taxon>Embryophyta</taxon>
        <taxon>Tracheophyta</taxon>
        <taxon>Spermatophyta</taxon>
        <taxon>Magnoliopsida</taxon>
        <taxon>eudicotyledons</taxon>
        <taxon>Gunneridae</taxon>
        <taxon>Pentapetalae</taxon>
        <taxon>asterids</taxon>
        <taxon>Ericales</taxon>
        <taxon>Theaceae</taxon>
        <taxon>Camellia</taxon>
    </lineage>
</organism>
<reference evidence="1 2" key="2">
    <citation type="submission" date="2020-07" db="EMBL/GenBank/DDBJ databases">
        <title>Genome assembly of wild tea tree DASZ reveals pedigree and selection history of tea varieties.</title>
        <authorList>
            <person name="Zhang W."/>
        </authorList>
    </citation>
    <scope>NUCLEOTIDE SEQUENCE [LARGE SCALE GENOMIC DNA]</scope>
    <source>
        <strain evidence="2">cv. G240</strain>
        <tissue evidence="1">Leaf</tissue>
    </source>
</reference>
<dbReference type="EMBL" id="JACBKZ010000007">
    <property type="protein sequence ID" value="KAF5945336.1"/>
    <property type="molecule type" value="Genomic_DNA"/>
</dbReference>
<name>A0A7J7H0V2_CAMSI</name>
<reference evidence="2" key="1">
    <citation type="journal article" date="2020" name="Nat. Commun.">
        <title>Genome assembly of wild tea tree DASZ reveals pedigree and selection history of tea varieties.</title>
        <authorList>
            <person name="Zhang W."/>
            <person name="Zhang Y."/>
            <person name="Qiu H."/>
            <person name="Guo Y."/>
            <person name="Wan H."/>
            <person name="Zhang X."/>
            <person name="Scossa F."/>
            <person name="Alseekh S."/>
            <person name="Zhang Q."/>
            <person name="Wang P."/>
            <person name="Xu L."/>
            <person name="Schmidt M.H."/>
            <person name="Jia X."/>
            <person name="Li D."/>
            <person name="Zhu A."/>
            <person name="Guo F."/>
            <person name="Chen W."/>
            <person name="Ni D."/>
            <person name="Usadel B."/>
            <person name="Fernie A.R."/>
            <person name="Wen W."/>
        </authorList>
    </citation>
    <scope>NUCLEOTIDE SEQUENCE [LARGE SCALE GENOMIC DNA]</scope>
    <source>
        <strain evidence="2">cv. G240</strain>
    </source>
</reference>
<dbReference type="AlphaFoldDB" id="A0A7J7H0V2"/>
<sequence>MIILISSIFGTIISAIVCLIAERDLNAWKLRLDIELLAIGFFVKKLSYAYGSTKDPFGTRGVVRAYMVGAAPSNATQPTANATGARVHVRMSQALGLIESGTTSYTHIAFWLNRSLPKRNLSEQHANAYYWDY</sequence>
<evidence type="ECO:0000313" key="1">
    <source>
        <dbReference type="EMBL" id="KAF5945336.1"/>
    </source>
</evidence>
<accession>A0A7J7H0V2</accession>